<keyword evidence="4" id="KW-0862">Zinc</keyword>
<evidence type="ECO:0000256" key="3">
    <source>
        <dbReference type="ARBA" id="ARBA00022723"/>
    </source>
</evidence>
<gene>
    <name evidence="5" type="ORF">FG383_15800</name>
</gene>
<dbReference type="GO" id="GO:0043720">
    <property type="term" value="F:3-keto-5-aminohexanoate cleavage activity"/>
    <property type="evidence" value="ECO:0007669"/>
    <property type="project" value="InterPro"/>
</dbReference>
<dbReference type="Proteomes" id="UP000318937">
    <property type="component" value="Unassembled WGS sequence"/>
</dbReference>
<keyword evidence="3" id="KW-0479">Metal-binding</keyword>
<evidence type="ECO:0000256" key="4">
    <source>
        <dbReference type="ARBA" id="ARBA00022833"/>
    </source>
</evidence>
<reference evidence="5 6" key="1">
    <citation type="submission" date="2019-05" db="EMBL/GenBank/DDBJ databases">
        <title>Psychrobacillus vulpis sp. nov., a new species isolated from feces of a red fox that inhabits in The Tablas de Daimiel Natural Park, Albacete, Spain.</title>
        <authorList>
            <person name="Rodriguez M."/>
            <person name="Reina J.C."/>
            <person name="Bejar V."/>
            <person name="Llamas I."/>
        </authorList>
    </citation>
    <scope>NUCLEOTIDE SEQUENCE [LARGE SCALE GENOMIC DNA]</scope>
    <source>
        <strain evidence="5 6">NHI-2</strain>
    </source>
</reference>
<evidence type="ECO:0000313" key="5">
    <source>
        <dbReference type="EMBL" id="TQR09659.1"/>
    </source>
</evidence>
<organism evidence="5 6">
    <name type="scientific">Psychrobacillus soli</name>
    <dbReference type="NCBI Taxonomy" id="1543965"/>
    <lineage>
        <taxon>Bacteria</taxon>
        <taxon>Bacillati</taxon>
        <taxon>Bacillota</taxon>
        <taxon>Bacilli</taxon>
        <taxon>Bacillales</taxon>
        <taxon>Bacillaceae</taxon>
        <taxon>Psychrobacillus</taxon>
    </lineage>
</organism>
<dbReference type="EMBL" id="VDGG01000039">
    <property type="protein sequence ID" value="TQR09659.1"/>
    <property type="molecule type" value="Genomic_DNA"/>
</dbReference>
<dbReference type="InterPro" id="IPR008567">
    <property type="entry name" value="BKACE"/>
</dbReference>
<proteinExistence type="predicted"/>
<keyword evidence="2" id="KW-0808">Transferase</keyword>
<evidence type="ECO:0000256" key="2">
    <source>
        <dbReference type="ARBA" id="ARBA00022679"/>
    </source>
</evidence>
<comment type="caution">
    <text evidence="5">The sequence shown here is derived from an EMBL/GenBank/DDBJ whole genome shotgun (WGS) entry which is preliminary data.</text>
</comment>
<dbReference type="InterPro" id="IPR013785">
    <property type="entry name" value="Aldolase_TIM"/>
</dbReference>
<dbReference type="GO" id="GO:0046872">
    <property type="term" value="F:metal ion binding"/>
    <property type="evidence" value="ECO:0007669"/>
    <property type="project" value="UniProtKB-KW"/>
</dbReference>
<dbReference type="PANTHER" id="PTHR37418:SF2">
    <property type="entry name" value="3-KETO-5-AMINOHEXANOATE CLEAVAGE ENZYME"/>
    <property type="match status" value="1"/>
</dbReference>
<dbReference type="Pfam" id="PF05853">
    <property type="entry name" value="BKACE"/>
    <property type="match status" value="1"/>
</dbReference>
<protein>
    <submittedName>
        <fullName evidence="5">3-keto-5-aminohexanoate cleavage protein</fullName>
    </submittedName>
</protein>
<dbReference type="RefSeq" id="WP_142608355.1">
    <property type="nucleotide sequence ID" value="NZ_VDGG01000039.1"/>
</dbReference>
<sequence>MEKLVITVAPNGGLITKTNTPYVPITTEEIAEEVSRSCEAGASIVHLHVREEDGTPTGDMKVFEEAVNKIRDRCDILIGLTTASKLNAPEEERLSVCELSPQLASLNMGSLNFGEVAFINSPNYLRNAAKKMQDKKVKPELEVFDLGMMENAKKLIAEGLISGPYHFQLILGAPGGSPATPKALLGMIDNLPENSTWGVIALQNQLLLHTMAIGLGGHIRVGMEDEIYIRPGELAKSNSDFIKRLVMIANEMGRSVATPAEAEVIFTLPSRRHSSIS</sequence>
<dbReference type="PANTHER" id="PTHR37418">
    <property type="entry name" value="3-KETO-5-AMINOHEXANOATE CLEAVAGE ENZYME-RELATED"/>
    <property type="match status" value="1"/>
</dbReference>
<comment type="cofactor">
    <cofactor evidence="1">
        <name>Zn(2+)</name>
        <dbReference type="ChEBI" id="CHEBI:29105"/>
    </cofactor>
</comment>
<accession>A0A544SWR9</accession>
<dbReference type="AlphaFoldDB" id="A0A544SWR9"/>
<keyword evidence="6" id="KW-1185">Reference proteome</keyword>
<evidence type="ECO:0000313" key="6">
    <source>
        <dbReference type="Proteomes" id="UP000318937"/>
    </source>
</evidence>
<dbReference type="Gene3D" id="3.20.20.70">
    <property type="entry name" value="Aldolase class I"/>
    <property type="match status" value="1"/>
</dbReference>
<name>A0A544SWR9_9BACI</name>
<dbReference type="OrthoDB" id="63399at2"/>
<evidence type="ECO:0000256" key="1">
    <source>
        <dbReference type="ARBA" id="ARBA00001947"/>
    </source>
</evidence>